<name>A0ABR0W4J9_REHGL</name>
<dbReference type="InterPro" id="IPR025558">
    <property type="entry name" value="DUF4283"/>
</dbReference>
<gene>
    <name evidence="3" type="ORF">DH2020_024605</name>
</gene>
<sequence>MSDKDISIDDLCSRMQLEEEEEGGLLIEGPELEEQSQDLRWCLVGRLLSERQVNFMAMKNTLASIWRPVKGVIIKELGPNLFLFQFFHELDILRVQTNGPWTFDNLLLITKRLQVGEQPTKAQLFHTDWLRSSKPTEVSDKYHESTDSYSHEDSKADYGAKNQEAVMHGKGKSVVSGAVSPLILDTDGGTVAPCNVLVISNLITEAGNSKVSKNDNKRPRTEEVNGPNKLNFGRMDNVAAESQECVKDGPSHTSGLNSMMGYQFTWERGRGSLNWVEERLNICFSTQNWFMNFPNCKVWNLEATMSDHSPIFLELGQQFRIKRVKKFRFENAWIREKDCRDVVVQGWNKGEPGNLRSRIEFCGAELYSWGDILKNSFNHRIKEAKKKMKEFRGGRDSSSICEFKKAQNQYNLLLAQKEDFWKQRAKLFWLKGGDANTRYFHTVASTRNRHNAISSLSTSNRVWLNWENGLGNHITGYFMEIFSSSMVQCDPIISCVKKKVTSTHNNVLLEDFTEVEIKEALFSMFPDKAPGPDGMNPAFYQKFWDITGPEVVSSCLNFLRTFNTGQLNVILREKSDNLDLAKQRVFSISFYNESQDRCNG</sequence>
<dbReference type="SUPFAM" id="SSF56219">
    <property type="entry name" value="DNase I-like"/>
    <property type="match status" value="1"/>
</dbReference>
<evidence type="ECO:0000313" key="4">
    <source>
        <dbReference type="Proteomes" id="UP001318860"/>
    </source>
</evidence>
<evidence type="ECO:0000313" key="3">
    <source>
        <dbReference type="EMBL" id="KAK6141663.1"/>
    </source>
</evidence>
<dbReference type="InterPro" id="IPR036691">
    <property type="entry name" value="Endo/exonu/phosph_ase_sf"/>
</dbReference>
<dbReference type="Proteomes" id="UP001318860">
    <property type="component" value="Unassembled WGS sequence"/>
</dbReference>
<accession>A0ABR0W4J9</accession>
<dbReference type="PANTHER" id="PTHR33710">
    <property type="entry name" value="BNAC02G09200D PROTEIN"/>
    <property type="match status" value="1"/>
</dbReference>
<proteinExistence type="predicted"/>
<comment type="caution">
    <text evidence="3">The sequence shown here is derived from an EMBL/GenBank/DDBJ whole genome shotgun (WGS) entry which is preliminary data.</text>
</comment>
<protein>
    <recommendedName>
        <fullName evidence="2">DUF4283 domain-containing protein</fullName>
    </recommendedName>
</protein>
<reference evidence="3 4" key="1">
    <citation type="journal article" date="2021" name="Comput. Struct. Biotechnol. J.">
        <title>De novo genome assembly of the potent medicinal plant Rehmannia glutinosa using nanopore technology.</title>
        <authorList>
            <person name="Ma L."/>
            <person name="Dong C."/>
            <person name="Song C."/>
            <person name="Wang X."/>
            <person name="Zheng X."/>
            <person name="Niu Y."/>
            <person name="Chen S."/>
            <person name="Feng W."/>
        </authorList>
    </citation>
    <scope>NUCLEOTIDE SEQUENCE [LARGE SCALE GENOMIC DNA]</scope>
    <source>
        <strain evidence="3">DH-2019</strain>
    </source>
</reference>
<evidence type="ECO:0000256" key="1">
    <source>
        <dbReference type="SAM" id="MobiDB-lite"/>
    </source>
</evidence>
<feature type="compositionally biased region" description="Basic and acidic residues" evidence="1">
    <location>
        <begin position="212"/>
        <end position="223"/>
    </location>
</feature>
<dbReference type="Pfam" id="PF14111">
    <property type="entry name" value="DUF4283"/>
    <property type="match status" value="1"/>
</dbReference>
<evidence type="ECO:0000259" key="2">
    <source>
        <dbReference type="Pfam" id="PF14111"/>
    </source>
</evidence>
<organism evidence="3 4">
    <name type="scientific">Rehmannia glutinosa</name>
    <name type="common">Chinese foxglove</name>
    <dbReference type="NCBI Taxonomy" id="99300"/>
    <lineage>
        <taxon>Eukaryota</taxon>
        <taxon>Viridiplantae</taxon>
        <taxon>Streptophyta</taxon>
        <taxon>Embryophyta</taxon>
        <taxon>Tracheophyta</taxon>
        <taxon>Spermatophyta</taxon>
        <taxon>Magnoliopsida</taxon>
        <taxon>eudicotyledons</taxon>
        <taxon>Gunneridae</taxon>
        <taxon>Pentapetalae</taxon>
        <taxon>asterids</taxon>
        <taxon>lamiids</taxon>
        <taxon>Lamiales</taxon>
        <taxon>Orobanchaceae</taxon>
        <taxon>Rehmannieae</taxon>
        <taxon>Rehmannia</taxon>
    </lineage>
</organism>
<dbReference type="PANTHER" id="PTHR33710:SF71">
    <property type="entry name" value="ENDONUCLEASE_EXONUCLEASE_PHOSPHATASE DOMAIN-CONTAINING PROTEIN"/>
    <property type="match status" value="1"/>
</dbReference>
<feature type="domain" description="DUF4283" evidence="2">
    <location>
        <begin position="36"/>
        <end position="120"/>
    </location>
</feature>
<keyword evidence="4" id="KW-1185">Reference proteome</keyword>
<feature type="region of interest" description="Disordered" evidence="1">
    <location>
        <begin position="210"/>
        <end position="233"/>
    </location>
</feature>
<dbReference type="EMBL" id="JABTTQ020000102">
    <property type="protein sequence ID" value="KAK6141663.1"/>
    <property type="molecule type" value="Genomic_DNA"/>
</dbReference>